<keyword evidence="2" id="KW-1185">Reference proteome</keyword>
<protein>
    <submittedName>
        <fullName evidence="1">Uncharacterized protein</fullName>
    </submittedName>
</protein>
<name>A0AAN9EWE6_CLITE</name>
<organism evidence="1 2">
    <name type="scientific">Clitoria ternatea</name>
    <name type="common">Butterfly pea</name>
    <dbReference type="NCBI Taxonomy" id="43366"/>
    <lineage>
        <taxon>Eukaryota</taxon>
        <taxon>Viridiplantae</taxon>
        <taxon>Streptophyta</taxon>
        <taxon>Embryophyta</taxon>
        <taxon>Tracheophyta</taxon>
        <taxon>Spermatophyta</taxon>
        <taxon>Magnoliopsida</taxon>
        <taxon>eudicotyledons</taxon>
        <taxon>Gunneridae</taxon>
        <taxon>Pentapetalae</taxon>
        <taxon>rosids</taxon>
        <taxon>fabids</taxon>
        <taxon>Fabales</taxon>
        <taxon>Fabaceae</taxon>
        <taxon>Papilionoideae</taxon>
        <taxon>50 kb inversion clade</taxon>
        <taxon>NPAAA clade</taxon>
        <taxon>indigoferoid/millettioid clade</taxon>
        <taxon>Phaseoleae</taxon>
        <taxon>Clitoria</taxon>
    </lineage>
</organism>
<accession>A0AAN9EWE6</accession>
<evidence type="ECO:0000313" key="2">
    <source>
        <dbReference type="Proteomes" id="UP001359559"/>
    </source>
</evidence>
<evidence type="ECO:0000313" key="1">
    <source>
        <dbReference type="EMBL" id="KAK7263885.1"/>
    </source>
</evidence>
<comment type="caution">
    <text evidence="1">The sequence shown here is derived from an EMBL/GenBank/DDBJ whole genome shotgun (WGS) entry which is preliminary data.</text>
</comment>
<dbReference type="AlphaFoldDB" id="A0AAN9EWE6"/>
<gene>
    <name evidence="1" type="ORF">RJT34_31484</name>
</gene>
<proteinExistence type="predicted"/>
<sequence>MINAASSSVNCRPHELRLSPKIIVILSKDVCECEVKNPRMITVMADDEAIVFKFISITSRLNYNPSYGINTTFGRQLPWLLSTISCRHLL</sequence>
<dbReference type="Proteomes" id="UP001359559">
    <property type="component" value="Unassembled WGS sequence"/>
</dbReference>
<dbReference type="EMBL" id="JAYKXN010000008">
    <property type="protein sequence ID" value="KAK7263885.1"/>
    <property type="molecule type" value="Genomic_DNA"/>
</dbReference>
<reference evidence="1 2" key="1">
    <citation type="submission" date="2024-01" db="EMBL/GenBank/DDBJ databases">
        <title>The genomes of 5 underutilized Papilionoideae crops provide insights into root nodulation and disease resistance.</title>
        <authorList>
            <person name="Yuan L."/>
        </authorList>
    </citation>
    <scope>NUCLEOTIDE SEQUENCE [LARGE SCALE GENOMIC DNA]</scope>
    <source>
        <strain evidence="1">LY-2023</strain>
        <tissue evidence="1">Leaf</tissue>
    </source>
</reference>